<gene>
    <name evidence="4" type="ORF">JQX08_20720</name>
</gene>
<evidence type="ECO:0000256" key="1">
    <source>
        <dbReference type="SAM" id="MobiDB-lite"/>
    </source>
</evidence>
<feature type="compositionally biased region" description="Polar residues" evidence="1">
    <location>
        <begin position="99"/>
        <end position="110"/>
    </location>
</feature>
<evidence type="ECO:0000256" key="2">
    <source>
        <dbReference type="SAM" id="SignalP"/>
    </source>
</evidence>
<name>A0ABS2IL97_9GAMM</name>
<reference evidence="4 5" key="1">
    <citation type="submission" date="2021-02" db="EMBL/GenBank/DDBJ databases">
        <authorList>
            <person name="Lee D.-H."/>
        </authorList>
    </citation>
    <scope>NUCLEOTIDE SEQUENCE [LARGE SCALE GENOMIC DNA]</scope>
    <source>
        <strain evidence="4 5">UL073</strain>
    </source>
</reference>
<dbReference type="RefSeq" id="WP_205350314.1">
    <property type="nucleotide sequence ID" value="NZ_JAFEUP010000006.1"/>
</dbReference>
<accession>A0ABS2IL97</accession>
<feature type="chain" id="PRO_5046502581" evidence="2">
    <location>
        <begin position="21"/>
        <end position="143"/>
    </location>
</feature>
<feature type="domain" description="DUF4124" evidence="3">
    <location>
        <begin position="10"/>
        <end position="53"/>
    </location>
</feature>
<feature type="signal peptide" evidence="2">
    <location>
        <begin position="1"/>
        <end position="20"/>
    </location>
</feature>
<dbReference type="InterPro" id="IPR025392">
    <property type="entry name" value="DUF4124"/>
</dbReference>
<sequence>MGRMLLTGSLLLALSTSVMASQVYKWVDDKGVTHFGAQPPQGQAATAVSTTVPQIKSVAPKLPSLDSGDAAQKAIDEKVKQDVAQKESERKQYCEQERTNLAQLRNNPRLRTTEENGEVRRLDENERQTRIQQAEKAIQENCD</sequence>
<feature type="compositionally biased region" description="Basic and acidic residues" evidence="1">
    <location>
        <begin position="74"/>
        <end position="98"/>
    </location>
</feature>
<feature type="compositionally biased region" description="Basic and acidic residues" evidence="1">
    <location>
        <begin position="111"/>
        <end position="128"/>
    </location>
</feature>
<protein>
    <submittedName>
        <fullName evidence="4">DUF4124 domain-containing protein</fullName>
    </submittedName>
</protein>
<organism evidence="4 5">
    <name type="scientific">Zestomonas insulae</name>
    <dbReference type="NCBI Taxonomy" id="2809017"/>
    <lineage>
        <taxon>Bacteria</taxon>
        <taxon>Pseudomonadati</taxon>
        <taxon>Pseudomonadota</taxon>
        <taxon>Gammaproteobacteria</taxon>
        <taxon>Pseudomonadales</taxon>
        <taxon>Pseudomonadaceae</taxon>
        <taxon>Zestomonas</taxon>
    </lineage>
</organism>
<comment type="caution">
    <text evidence="4">The sequence shown here is derived from an EMBL/GenBank/DDBJ whole genome shotgun (WGS) entry which is preliminary data.</text>
</comment>
<evidence type="ECO:0000313" key="4">
    <source>
        <dbReference type="EMBL" id="MBM7063149.1"/>
    </source>
</evidence>
<proteinExistence type="predicted"/>
<feature type="region of interest" description="Disordered" evidence="1">
    <location>
        <begin position="60"/>
        <end position="128"/>
    </location>
</feature>
<evidence type="ECO:0000259" key="3">
    <source>
        <dbReference type="Pfam" id="PF13511"/>
    </source>
</evidence>
<evidence type="ECO:0000313" key="5">
    <source>
        <dbReference type="Proteomes" id="UP000717995"/>
    </source>
</evidence>
<dbReference type="EMBL" id="JAFEUP010000006">
    <property type="protein sequence ID" value="MBM7063149.1"/>
    <property type="molecule type" value="Genomic_DNA"/>
</dbReference>
<dbReference type="Pfam" id="PF13511">
    <property type="entry name" value="DUF4124"/>
    <property type="match status" value="1"/>
</dbReference>
<keyword evidence="2" id="KW-0732">Signal</keyword>
<keyword evidence="5" id="KW-1185">Reference proteome</keyword>
<dbReference type="Proteomes" id="UP000717995">
    <property type="component" value="Unassembled WGS sequence"/>
</dbReference>